<gene>
    <name evidence="1" type="ORF">VSR83_38470</name>
</gene>
<proteinExistence type="predicted"/>
<comment type="caution">
    <text evidence="1">The sequence shown here is derived from an EMBL/GenBank/DDBJ whole genome shotgun (WGS) entry which is preliminary data.</text>
</comment>
<evidence type="ECO:0000313" key="2">
    <source>
        <dbReference type="Proteomes" id="UP001392318"/>
    </source>
</evidence>
<dbReference type="Proteomes" id="UP001392318">
    <property type="component" value="Unassembled WGS sequence"/>
</dbReference>
<organism evidence="1 2">
    <name type="scientific">Paraburkholderia unamae</name>
    <dbReference type="NCBI Taxonomy" id="219649"/>
    <lineage>
        <taxon>Bacteria</taxon>
        <taxon>Pseudomonadati</taxon>
        <taxon>Pseudomonadota</taxon>
        <taxon>Betaproteobacteria</taxon>
        <taxon>Burkholderiales</taxon>
        <taxon>Burkholderiaceae</taxon>
        <taxon>Paraburkholderia</taxon>
    </lineage>
</organism>
<protein>
    <submittedName>
        <fullName evidence="1">FkbM family methyltransferase</fullName>
    </submittedName>
</protein>
<evidence type="ECO:0000313" key="1">
    <source>
        <dbReference type="EMBL" id="MEM5405813.1"/>
    </source>
</evidence>
<dbReference type="EMBL" id="JAYMRU010000049">
    <property type="protein sequence ID" value="MEM5405813.1"/>
    <property type="molecule type" value="Genomic_DNA"/>
</dbReference>
<reference evidence="1" key="1">
    <citation type="submission" date="2024-01" db="EMBL/GenBank/DDBJ databases">
        <title>The diversity of rhizobia nodulating Mimosa spp. in eleven states of Brazil covering several biomes is determined by host plant, location, and edaphic factors.</title>
        <authorList>
            <person name="Rouws L."/>
            <person name="Barauna A."/>
            <person name="Beukes C."/>
            <person name="De Faria S.M."/>
            <person name="Gross E."/>
            <person name="Dos Reis Junior F.B."/>
            <person name="Simon M."/>
            <person name="Maluk M."/>
            <person name="Odee D.W."/>
            <person name="Kenicer G."/>
            <person name="Young J.P.W."/>
            <person name="Reis V.M."/>
            <person name="Zilli J."/>
            <person name="James E.K."/>
        </authorList>
    </citation>
    <scope>NUCLEOTIDE SEQUENCE</scope>
    <source>
        <strain evidence="1">JPY452</strain>
    </source>
</reference>
<name>A0ACC6RW11_9BURK</name>
<keyword evidence="1" id="KW-0489">Methyltransferase</keyword>
<sequence length="313" mass="35640">MATMEEQRGAAARAESHIPRMTPFRQIYRAYSTLMGLRGSVEALSQRLDKMAQELAPVAPSIERMSPKIDVIEEKISQKKPVDLYDRHGFTFMLDRSSLVDRTMIETSQWEPGQVELFTRLMEHFRGAQSNVFLDIGSYWGLYSFLAVKSRIFDKIYAFEADPSNFAQLQANVFLNRAANEIKAFNKAVSAKAGFLNVWNSFTHTDGNRAGVGIVSEDFPHPTSRVESVMIDEFLGLKEANLAVKIDVEGHELAVLSGMERTIRDNRVIMQVEIYPEQQAAVFPLLERLGLRRINQIEHDFYYTNINESTLGY</sequence>
<keyword evidence="2" id="KW-1185">Reference proteome</keyword>
<accession>A0ACC6RW11</accession>
<keyword evidence="1" id="KW-0808">Transferase</keyword>